<evidence type="ECO:0000313" key="2">
    <source>
        <dbReference type="Proteomes" id="UP000298030"/>
    </source>
</evidence>
<accession>A0A4Y7SJL4</accession>
<gene>
    <name evidence="1" type="ORF">FA13DRAFT_1799189</name>
</gene>
<keyword evidence="2" id="KW-1185">Reference proteome</keyword>
<protein>
    <submittedName>
        <fullName evidence="1">Uncharacterized protein</fullName>
    </submittedName>
</protein>
<dbReference type="AlphaFoldDB" id="A0A4Y7SJL4"/>
<dbReference type="EMBL" id="QPFP01000097">
    <property type="protein sequence ID" value="TEB22077.1"/>
    <property type="molecule type" value="Genomic_DNA"/>
</dbReference>
<dbReference type="OrthoDB" id="3127886at2759"/>
<dbReference type="Proteomes" id="UP000298030">
    <property type="component" value="Unassembled WGS sequence"/>
</dbReference>
<comment type="caution">
    <text evidence="1">The sequence shown here is derived from an EMBL/GenBank/DDBJ whole genome shotgun (WGS) entry which is preliminary data.</text>
</comment>
<organism evidence="1 2">
    <name type="scientific">Coprinellus micaceus</name>
    <name type="common">Glistening ink-cap mushroom</name>
    <name type="synonym">Coprinus micaceus</name>
    <dbReference type="NCBI Taxonomy" id="71717"/>
    <lineage>
        <taxon>Eukaryota</taxon>
        <taxon>Fungi</taxon>
        <taxon>Dikarya</taxon>
        <taxon>Basidiomycota</taxon>
        <taxon>Agaricomycotina</taxon>
        <taxon>Agaricomycetes</taxon>
        <taxon>Agaricomycetidae</taxon>
        <taxon>Agaricales</taxon>
        <taxon>Agaricineae</taxon>
        <taxon>Psathyrellaceae</taxon>
        <taxon>Coprinellus</taxon>
    </lineage>
</organism>
<evidence type="ECO:0000313" key="1">
    <source>
        <dbReference type="EMBL" id="TEB22077.1"/>
    </source>
</evidence>
<reference evidence="1 2" key="1">
    <citation type="journal article" date="2019" name="Nat. Ecol. Evol.">
        <title>Megaphylogeny resolves global patterns of mushroom evolution.</title>
        <authorList>
            <person name="Varga T."/>
            <person name="Krizsan K."/>
            <person name="Foldi C."/>
            <person name="Dima B."/>
            <person name="Sanchez-Garcia M."/>
            <person name="Sanchez-Ramirez S."/>
            <person name="Szollosi G.J."/>
            <person name="Szarkandi J.G."/>
            <person name="Papp V."/>
            <person name="Albert L."/>
            <person name="Andreopoulos W."/>
            <person name="Angelini C."/>
            <person name="Antonin V."/>
            <person name="Barry K.W."/>
            <person name="Bougher N.L."/>
            <person name="Buchanan P."/>
            <person name="Buyck B."/>
            <person name="Bense V."/>
            <person name="Catcheside P."/>
            <person name="Chovatia M."/>
            <person name="Cooper J."/>
            <person name="Damon W."/>
            <person name="Desjardin D."/>
            <person name="Finy P."/>
            <person name="Geml J."/>
            <person name="Haridas S."/>
            <person name="Hughes K."/>
            <person name="Justo A."/>
            <person name="Karasinski D."/>
            <person name="Kautmanova I."/>
            <person name="Kiss B."/>
            <person name="Kocsube S."/>
            <person name="Kotiranta H."/>
            <person name="LaButti K.M."/>
            <person name="Lechner B.E."/>
            <person name="Liimatainen K."/>
            <person name="Lipzen A."/>
            <person name="Lukacs Z."/>
            <person name="Mihaltcheva S."/>
            <person name="Morgado L.N."/>
            <person name="Niskanen T."/>
            <person name="Noordeloos M.E."/>
            <person name="Ohm R.A."/>
            <person name="Ortiz-Santana B."/>
            <person name="Ovrebo C."/>
            <person name="Racz N."/>
            <person name="Riley R."/>
            <person name="Savchenko A."/>
            <person name="Shiryaev A."/>
            <person name="Soop K."/>
            <person name="Spirin V."/>
            <person name="Szebenyi C."/>
            <person name="Tomsovsky M."/>
            <person name="Tulloss R.E."/>
            <person name="Uehling J."/>
            <person name="Grigoriev I.V."/>
            <person name="Vagvolgyi C."/>
            <person name="Papp T."/>
            <person name="Martin F.M."/>
            <person name="Miettinen O."/>
            <person name="Hibbett D.S."/>
            <person name="Nagy L.G."/>
        </authorList>
    </citation>
    <scope>NUCLEOTIDE SEQUENCE [LARGE SCALE GENOMIC DNA]</scope>
    <source>
        <strain evidence="1 2">FP101781</strain>
    </source>
</reference>
<sequence length="211" mass="23399">MSTSLDANELATDAVEYIFSLPQEMRNASNNRPGYQQTSGDKKKAQEDALWEEVGEKVYQVKADWVRELYCNLATDDQVAEYLKTSASGYDAETNRWEALPDTPADETELIPPLLQLANRIIAHFHPSFEPGVSRSALGSRNLWLLHDNGEHASHPDIFIKSAGPSFETPHSSERSGDLGYTNVAAVIDARTDATKGDRVEQAAQLAIYCR</sequence>
<name>A0A4Y7SJL4_COPMI</name>
<proteinExistence type="predicted"/>